<organism evidence="1 2">
    <name type="scientific">Dictyobacter formicarum</name>
    <dbReference type="NCBI Taxonomy" id="2778368"/>
    <lineage>
        <taxon>Bacteria</taxon>
        <taxon>Bacillati</taxon>
        <taxon>Chloroflexota</taxon>
        <taxon>Ktedonobacteria</taxon>
        <taxon>Ktedonobacterales</taxon>
        <taxon>Dictyobacteraceae</taxon>
        <taxon>Dictyobacter</taxon>
    </lineage>
</organism>
<evidence type="ECO:0000313" key="1">
    <source>
        <dbReference type="EMBL" id="GHO85227.1"/>
    </source>
</evidence>
<keyword evidence="2" id="KW-1185">Reference proteome</keyword>
<dbReference type="RefSeq" id="WP_201362888.1">
    <property type="nucleotide sequence ID" value="NZ_BNJJ01000008.1"/>
</dbReference>
<comment type="caution">
    <text evidence="1">The sequence shown here is derived from an EMBL/GenBank/DDBJ whole genome shotgun (WGS) entry which is preliminary data.</text>
</comment>
<protein>
    <submittedName>
        <fullName evidence="1">Uncharacterized protein</fullName>
    </submittedName>
</protein>
<sequence length="231" mass="27274">MGNPIDYSSVDFKVLLLDRSVKRLIHLALKHPDWTVSEVAAHYSFKYKMHGRRYQRQRNFSYKEVSVILQRLNLATPSQRRLHLPETDEHENIKQEPISDFTDYSTADLTTLLSNKYVQKLLATAELHPDWKVYELVSWISLNTRRYTATLTHAYEQASLILARLNMATPKQRQLRLSNIDEWETSNESRRQFLANAFPDFLLYLKARKNFHKFYQSDFQYNGSLLTVGQE</sequence>
<gene>
    <name evidence="1" type="ORF">KSZ_32330</name>
</gene>
<dbReference type="Proteomes" id="UP000635565">
    <property type="component" value="Unassembled WGS sequence"/>
</dbReference>
<proteinExistence type="predicted"/>
<name>A0ABQ3VGB9_9CHLR</name>
<accession>A0ABQ3VGB9</accession>
<evidence type="ECO:0000313" key="2">
    <source>
        <dbReference type="Proteomes" id="UP000635565"/>
    </source>
</evidence>
<reference evidence="1 2" key="1">
    <citation type="journal article" date="2021" name="Int. J. Syst. Evol. Microbiol.">
        <title>Reticulibacter mediterranei gen. nov., sp. nov., within the new family Reticulibacteraceae fam. nov., and Ktedonospora formicarum gen. nov., sp. nov., Ktedonobacter robiniae sp. nov., Dictyobacter formicarum sp. nov. and Dictyobacter arantiisoli sp. nov., belonging to the class Ktedonobacteria.</title>
        <authorList>
            <person name="Yabe S."/>
            <person name="Zheng Y."/>
            <person name="Wang C.M."/>
            <person name="Sakai Y."/>
            <person name="Abe K."/>
            <person name="Yokota A."/>
            <person name="Donadio S."/>
            <person name="Cavaletti L."/>
            <person name="Monciardini P."/>
        </authorList>
    </citation>
    <scope>NUCLEOTIDE SEQUENCE [LARGE SCALE GENOMIC DNA]</scope>
    <source>
        <strain evidence="1 2">SOSP1-9</strain>
    </source>
</reference>
<dbReference type="EMBL" id="BNJJ01000008">
    <property type="protein sequence ID" value="GHO85227.1"/>
    <property type="molecule type" value="Genomic_DNA"/>
</dbReference>